<dbReference type="OrthoDB" id="5360893at2759"/>
<evidence type="ECO:0000313" key="2">
    <source>
        <dbReference type="EMBL" id="KAF2703342.1"/>
    </source>
</evidence>
<dbReference type="PANTHER" id="PTHR12110">
    <property type="entry name" value="HYDROXYPYRUVATE ISOMERASE"/>
    <property type="match status" value="1"/>
</dbReference>
<dbReference type="PANTHER" id="PTHR12110:SF56">
    <property type="entry name" value="DEHYDRATASE, PUTATIVE (AFU_ORTHOLOGUE AFUA_6G08740)-RELATED"/>
    <property type="match status" value="1"/>
</dbReference>
<dbReference type="InterPro" id="IPR036237">
    <property type="entry name" value="Xyl_isomerase-like_sf"/>
</dbReference>
<dbReference type="InterPro" id="IPR050312">
    <property type="entry name" value="IolE/XylAMocC-like"/>
</dbReference>
<evidence type="ECO:0000313" key="3">
    <source>
        <dbReference type="Proteomes" id="UP000799428"/>
    </source>
</evidence>
<feature type="domain" description="Xylose isomerase-like TIM barrel" evidence="1">
    <location>
        <begin position="28"/>
        <end position="319"/>
    </location>
</feature>
<evidence type="ECO:0000259" key="1">
    <source>
        <dbReference type="Pfam" id="PF01261"/>
    </source>
</evidence>
<protein>
    <submittedName>
        <fullName evidence="2">Putative 3-dehydroshikimate dehydratase</fullName>
    </submittedName>
</protein>
<sequence>MLVDIPSIPASFATCSIGSASTPLPAKLRAIASAGFQGIELAFPDLVTFAETYLEKNVKADDYESICSAGKEVKRLCTESGLKIVMLQPFANYEGWEEGSEERNEALSRAKGWISVMEAVGTDMLQVGSSDSNGITGDKEELAKDLSVLADMLGQKGFKLAYENWCWATHAPTWEDAWDIVQRTGKDNVGLCLDTFQTAGGEWADPTTQSGHIETESKQHLEESYKASLAKLANTVLKDKIYIFQISDAYKPSKALEAVDKDGLRPRGRWSHDYRPMPYAGGYLPIVPMVTAVLETGFRSWFSMEIFDGGEDGAGKEVGNLDDFAKKAMESHRRLVKDASG</sequence>
<reference evidence="2" key="1">
    <citation type="journal article" date="2020" name="Stud. Mycol.">
        <title>101 Dothideomycetes genomes: a test case for predicting lifestyles and emergence of pathogens.</title>
        <authorList>
            <person name="Haridas S."/>
            <person name="Albert R."/>
            <person name="Binder M."/>
            <person name="Bloem J."/>
            <person name="Labutti K."/>
            <person name="Salamov A."/>
            <person name="Andreopoulos B."/>
            <person name="Baker S."/>
            <person name="Barry K."/>
            <person name="Bills G."/>
            <person name="Bluhm B."/>
            <person name="Cannon C."/>
            <person name="Castanera R."/>
            <person name="Culley D."/>
            <person name="Daum C."/>
            <person name="Ezra D."/>
            <person name="Gonzalez J."/>
            <person name="Henrissat B."/>
            <person name="Kuo A."/>
            <person name="Liang C."/>
            <person name="Lipzen A."/>
            <person name="Lutzoni F."/>
            <person name="Magnuson J."/>
            <person name="Mondo S."/>
            <person name="Nolan M."/>
            <person name="Ohm R."/>
            <person name="Pangilinan J."/>
            <person name="Park H.-J."/>
            <person name="Ramirez L."/>
            <person name="Alfaro M."/>
            <person name="Sun H."/>
            <person name="Tritt A."/>
            <person name="Yoshinaga Y."/>
            <person name="Zwiers L.-H."/>
            <person name="Turgeon B."/>
            <person name="Goodwin S."/>
            <person name="Spatafora J."/>
            <person name="Crous P."/>
            <person name="Grigoriev I."/>
        </authorList>
    </citation>
    <scope>NUCLEOTIDE SEQUENCE</scope>
    <source>
        <strain evidence="2">CBS 279.74</strain>
    </source>
</reference>
<dbReference type="Proteomes" id="UP000799428">
    <property type="component" value="Unassembled WGS sequence"/>
</dbReference>
<dbReference type="InterPro" id="IPR013022">
    <property type="entry name" value="Xyl_isomerase-like_TIM-brl"/>
</dbReference>
<dbReference type="Pfam" id="PF01261">
    <property type="entry name" value="AP_endonuc_2"/>
    <property type="match status" value="1"/>
</dbReference>
<dbReference type="EMBL" id="MU005788">
    <property type="protein sequence ID" value="KAF2703342.1"/>
    <property type="molecule type" value="Genomic_DNA"/>
</dbReference>
<dbReference type="Gene3D" id="3.20.20.150">
    <property type="entry name" value="Divalent-metal-dependent TIM barrel enzymes"/>
    <property type="match status" value="1"/>
</dbReference>
<gene>
    <name evidence="2" type="ORF">K504DRAFT_444217</name>
</gene>
<proteinExistence type="predicted"/>
<keyword evidence="3" id="KW-1185">Reference proteome</keyword>
<dbReference type="AlphaFoldDB" id="A0A6G1JST3"/>
<accession>A0A6G1JST3</accession>
<organism evidence="2 3">
    <name type="scientific">Pleomassaria siparia CBS 279.74</name>
    <dbReference type="NCBI Taxonomy" id="1314801"/>
    <lineage>
        <taxon>Eukaryota</taxon>
        <taxon>Fungi</taxon>
        <taxon>Dikarya</taxon>
        <taxon>Ascomycota</taxon>
        <taxon>Pezizomycotina</taxon>
        <taxon>Dothideomycetes</taxon>
        <taxon>Pleosporomycetidae</taxon>
        <taxon>Pleosporales</taxon>
        <taxon>Pleomassariaceae</taxon>
        <taxon>Pleomassaria</taxon>
    </lineage>
</organism>
<dbReference type="SUPFAM" id="SSF51658">
    <property type="entry name" value="Xylose isomerase-like"/>
    <property type="match status" value="1"/>
</dbReference>
<name>A0A6G1JST3_9PLEO</name>